<name>A0A086T6V6_HAPC1</name>
<dbReference type="InterPro" id="IPR006710">
    <property type="entry name" value="Glyco_hydro_43"/>
</dbReference>
<evidence type="ECO:0000256" key="2">
    <source>
        <dbReference type="ARBA" id="ARBA00022729"/>
    </source>
</evidence>
<dbReference type="CDD" id="cd18618">
    <property type="entry name" value="GH43_Xsa43E-like"/>
    <property type="match status" value="1"/>
</dbReference>
<dbReference type="InterPro" id="IPR005084">
    <property type="entry name" value="CBM6"/>
</dbReference>
<evidence type="ECO:0000256" key="1">
    <source>
        <dbReference type="ARBA" id="ARBA00009865"/>
    </source>
</evidence>
<feature type="site" description="Important for catalytic activity, responsible for pKa modulation of the active site Glu and correct orientation of both the proton donor and substrate" evidence="7">
    <location>
        <position position="150"/>
    </location>
</feature>
<reference evidence="12" key="1">
    <citation type="journal article" date="2014" name="Genome Announc.">
        <title>Genome sequence and annotation of Acremonium chrysogenum, producer of the beta-lactam antibiotic cephalosporin C.</title>
        <authorList>
            <person name="Terfehr D."/>
            <person name="Dahlmann T.A."/>
            <person name="Specht T."/>
            <person name="Zadra I."/>
            <person name="Kuernsteiner H."/>
            <person name="Kueck U."/>
        </authorList>
    </citation>
    <scope>NUCLEOTIDE SEQUENCE [LARGE SCALE GENOMIC DNA]</scope>
    <source>
        <strain evidence="12">ATCC 11550 / CBS 779.69 / DSM 880 / IAM 14645 / JCM 23072 / IMI 49137</strain>
    </source>
</reference>
<evidence type="ECO:0000256" key="7">
    <source>
        <dbReference type="PIRSR" id="PIRSR606710-2"/>
    </source>
</evidence>
<dbReference type="Proteomes" id="UP000029964">
    <property type="component" value="Unassembled WGS sequence"/>
</dbReference>
<dbReference type="SUPFAM" id="SSF49785">
    <property type="entry name" value="Galactose-binding domain-like"/>
    <property type="match status" value="1"/>
</dbReference>
<evidence type="ECO:0000313" key="12">
    <source>
        <dbReference type="Proteomes" id="UP000029964"/>
    </source>
</evidence>
<feature type="chain" id="PRO_5001815578" evidence="9">
    <location>
        <begin position="25"/>
        <end position="449"/>
    </location>
</feature>
<feature type="active site" description="Proton donor" evidence="6">
    <location>
        <position position="211"/>
    </location>
</feature>
<dbReference type="Gene3D" id="2.115.10.20">
    <property type="entry name" value="Glycosyl hydrolase domain, family 43"/>
    <property type="match status" value="1"/>
</dbReference>
<dbReference type="GO" id="GO:0030246">
    <property type="term" value="F:carbohydrate binding"/>
    <property type="evidence" value="ECO:0007669"/>
    <property type="project" value="InterPro"/>
</dbReference>
<proteinExistence type="inferred from homology"/>
<dbReference type="SUPFAM" id="SSF75005">
    <property type="entry name" value="Arabinanase/levansucrase/invertase"/>
    <property type="match status" value="1"/>
</dbReference>
<dbReference type="Pfam" id="PF03422">
    <property type="entry name" value="CBM_6"/>
    <property type="match status" value="1"/>
</dbReference>
<dbReference type="InterPro" id="IPR008979">
    <property type="entry name" value="Galactose-bd-like_sf"/>
</dbReference>
<protein>
    <submittedName>
        <fullName evidence="11">Arabinoxylan arabinofuranohydrolase-like protein</fullName>
    </submittedName>
</protein>
<dbReference type="GO" id="GO:0004553">
    <property type="term" value="F:hydrolase activity, hydrolyzing O-glycosyl compounds"/>
    <property type="evidence" value="ECO:0007669"/>
    <property type="project" value="InterPro"/>
</dbReference>
<dbReference type="InterPro" id="IPR052176">
    <property type="entry name" value="Glycosyl_Hydrlase_43_Enz"/>
</dbReference>
<dbReference type="PROSITE" id="PS51175">
    <property type="entry name" value="CBM6"/>
    <property type="match status" value="1"/>
</dbReference>
<evidence type="ECO:0000256" key="6">
    <source>
        <dbReference type="PIRSR" id="PIRSR606710-1"/>
    </source>
</evidence>
<dbReference type="InterPro" id="IPR023296">
    <property type="entry name" value="Glyco_hydro_beta-prop_sf"/>
</dbReference>
<organism evidence="11 12">
    <name type="scientific">Hapsidospora chrysogenum (strain ATCC 11550 / CBS 779.69 / DSM 880 / IAM 14645 / JCM 23072 / IMI 49137)</name>
    <name type="common">Acremonium chrysogenum</name>
    <dbReference type="NCBI Taxonomy" id="857340"/>
    <lineage>
        <taxon>Eukaryota</taxon>
        <taxon>Fungi</taxon>
        <taxon>Dikarya</taxon>
        <taxon>Ascomycota</taxon>
        <taxon>Pezizomycotina</taxon>
        <taxon>Sordariomycetes</taxon>
        <taxon>Hypocreomycetidae</taxon>
        <taxon>Hypocreales</taxon>
        <taxon>Bionectriaceae</taxon>
        <taxon>Hapsidospora</taxon>
    </lineage>
</organism>
<evidence type="ECO:0000256" key="5">
    <source>
        <dbReference type="ARBA" id="ARBA00023295"/>
    </source>
</evidence>
<evidence type="ECO:0000256" key="3">
    <source>
        <dbReference type="ARBA" id="ARBA00022801"/>
    </source>
</evidence>
<evidence type="ECO:0000256" key="4">
    <source>
        <dbReference type="ARBA" id="ARBA00023277"/>
    </source>
</evidence>
<keyword evidence="2 9" id="KW-0732">Signal</keyword>
<gene>
    <name evidence="11" type="ORF">ACRE_041050</name>
</gene>
<evidence type="ECO:0000256" key="8">
    <source>
        <dbReference type="RuleBase" id="RU361187"/>
    </source>
</evidence>
<evidence type="ECO:0000256" key="9">
    <source>
        <dbReference type="SAM" id="SignalP"/>
    </source>
</evidence>
<dbReference type="STRING" id="857340.A0A086T6V6"/>
<dbReference type="GO" id="GO:0005975">
    <property type="term" value="P:carbohydrate metabolic process"/>
    <property type="evidence" value="ECO:0007669"/>
    <property type="project" value="InterPro"/>
</dbReference>
<keyword evidence="3 8" id="KW-0378">Hydrolase</keyword>
<dbReference type="PANTHER" id="PTHR43772">
    <property type="entry name" value="ENDO-1,4-BETA-XYLANASE"/>
    <property type="match status" value="1"/>
</dbReference>
<dbReference type="EMBL" id="JPKY01000038">
    <property type="protein sequence ID" value="KFH45088.1"/>
    <property type="molecule type" value="Genomic_DNA"/>
</dbReference>
<keyword evidence="5 8" id="KW-0326">Glycosidase</keyword>
<dbReference type="PANTHER" id="PTHR43772:SF2">
    <property type="entry name" value="PUTATIVE (AFU_ORTHOLOGUE AFUA_2G04480)-RELATED"/>
    <property type="match status" value="1"/>
</dbReference>
<feature type="signal peptide" evidence="9">
    <location>
        <begin position="1"/>
        <end position="24"/>
    </location>
</feature>
<keyword evidence="12" id="KW-1185">Reference proteome</keyword>
<dbReference type="Gene3D" id="2.60.120.260">
    <property type="entry name" value="Galactose-binding domain-like"/>
    <property type="match status" value="1"/>
</dbReference>
<dbReference type="OrthoDB" id="5211809at2759"/>
<feature type="active site" description="Proton acceptor" evidence="6">
    <location>
        <position position="36"/>
    </location>
</feature>
<accession>A0A086T6V6</accession>
<dbReference type="AlphaFoldDB" id="A0A086T6V6"/>
<dbReference type="HOGENOM" id="CLU_009397_11_2_1"/>
<evidence type="ECO:0000259" key="10">
    <source>
        <dbReference type="PROSITE" id="PS51175"/>
    </source>
</evidence>
<comment type="similarity">
    <text evidence="1 8">Belongs to the glycosyl hydrolase 43 family.</text>
</comment>
<evidence type="ECO:0000313" key="11">
    <source>
        <dbReference type="EMBL" id="KFH45088.1"/>
    </source>
</evidence>
<comment type="caution">
    <text evidence="11">The sequence shown here is derived from an EMBL/GenBank/DDBJ whole genome shotgun (WGS) entry which is preliminary data.</text>
</comment>
<dbReference type="SMART" id="SM00606">
    <property type="entry name" value="CBD_IV"/>
    <property type="match status" value="1"/>
</dbReference>
<feature type="domain" description="CBM6" evidence="10">
    <location>
        <begin position="326"/>
        <end position="449"/>
    </location>
</feature>
<keyword evidence="4" id="KW-0119">Carbohydrate metabolism</keyword>
<dbReference type="InterPro" id="IPR006584">
    <property type="entry name" value="Cellulose-bd_IV"/>
</dbReference>
<dbReference type="CDD" id="cd04084">
    <property type="entry name" value="CBM6_xylanase-like"/>
    <property type="match status" value="1"/>
</dbReference>
<sequence>MVTFKTWALLSLSQLLVPASLVKADNPIVQSLYTTDPAPIIHDGRVWVFTGHDEDGADYYDMRDWQLYSSADMANWQHHGSPAGLQTFPWASRDAWAGQVIQRNGKFYFYVPVVDGASGAMSIGVGVSENIAGPYEDAIGGPLLVNGEIDPTVFIDDDEQAYMYWGNPNLWYVKLNEDMVSYSGDLVQVELTAEGFGSREGNPDRPYQYEEGPWLYKRGDIYYMIYAANCCPENIQYSTGPSATGPWTYRGIIMETEGTSITNHPGIIDYNGTSYFFYHNSALPGGGSFARSVAVESFAYNEDGTIPKIAMTTEGPEQVGTLDPYVRQEAETIAWSVGIETEVCSEGGMDVGFIHNGDYIKVKGVAFGDGPSTFTASVASETQGGSIELRLGSETGTLIGTCEVPGTGGWQTWMTVECPISDATGTNDLYFRFRGGDGFLFNFDWWKFE</sequence>
<dbReference type="Pfam" id="PF04616">
    <property type="entry name" value="Glyco_hydro_43"/>
    <property type="match status" value="1"/>
</dbReference>